<keyword evidence="18" id="KW-1185">Reference proteome</keyword>
<feature type="domain" description="Pyruvate kinase C-terminal" evidence="16">
    <location>
        <begin position="360"/>
        <end position="472"/>
    </location>
</feature>
<dbReference type="NCBIfam" id="TIGR01064">
    <property type="entry name" value="pyruv_kin"/>
    <property type="match status" value="1"/>
</dbReference>
<reference evidence="17 18" key="1">
    <citation type="submission" date="2016-05" db="EMBL/GenBank/DDBJ databases">
        <authorList>
            <person name="Lavstsen T."/>
            <person name="Jespersen J.S."/>
        </authorList>
    </citation>
    <scope>NUCLEOTIDE SEQUENCE [LARGE SCALE GENOMIC DNA]</scope>
    <source>
        <strain evidence="17 18">B7-9</strain>
    </source>
</reference>
<feature type="domain" description="Pyruvate kinase barrel" evidence="15">
    <location>
        <begin position="1"/>
        <end position="323"/>
    </location>
</feature>
<evidence type="ECO:0000256" key="4">
    <source>
        <dbReference type="ARBA" id="ARBA00012142"/>
    </source>
</evidence>
<dbReference type="Gene3D" id="3.20.20.60">
    <property type="entry name" value="Phosphoenolpyruvate-binding domains"/>
    <property type="match status" value="1"/>
</dbReference>
<dbReference type="InterPro" id="IPR015813">
    <property type="entry name" value="Pyrv/PenolPyrv_kinase-like_dom"/>
</dbReference>
<dbReference type="AlphaFoldDB" id="A0A2H3L0A2"/>
<evidence type="ECO:0000259" key="15">
    <source>
        <dbReference type="Pfam" id="PF00224"/>
    </source>
</evidence>
<evidence type="ECO:0000313" key="17">
    <source>
        <dbReference type="EMBL" id="PDV99745.1"/>
    </source>
</evidence>
<dbReference type="SUPFAM" id="SSF51621">
    <property type="entry name" value="Phosphoenolpyruvate/pyruvate domain"/>
    <property type="match status" value="1"/>
</dbReference>
<dbReference type="InterPro" id="IPR036918">
    <property type="entry name" value="Pyrv_Knase_C_sf"/>
</dbReference>
<dbReference type="FunFam" id="2.40.33.10:FF:000001">
    <property type="entry name" value="Pyruvate kinase"/>
    <property type="match status" value="1"/>
</dbReference>
<accession>A0A2H3L0A2</accession>
<keyword evidence="9" id="KW-0067">ATP-binding</keyword>
<gene>
    <name evidence="17" type="ORF">A9Q02_00570</name>
</gene>
<dbReference type="InterPro" id="IPR040442">
    <property type="entry name" value="Pyrv_kinase-like_dom_sf"/>
</dbReference>
<dbReference type="InterPro" id="IPR001697">
    <property type="entry name" value="Pyr_Knase"/>
</dbReference>
<keyword evidence="12 17" id="KW-0670">Pyruvate</keyword>
<evidence type="ECO:0000256" key="7">
    <source>
        <dbReference type="ARBA" id="ARBA00022741"/>
    </source>
</evidence>
<dbReference type="InterPro" id="IPR011037">
    <property type="entry name" value="Pyrv_Knase-like_insert_dom_sf"/>
</dbReference>
<dbReference type="SUPFAM" id="SSF52935">
    <property type="entry name" value="PK C-terminal domain-like"/>
    <property type="match status" value="1"/>
</dbReference>
<dbReference type="PRINTS" id="PR01050">
    <property type="entry name" value="PYRUVTKNASE"/>
</dbReference>
<evidence type="ECO:0000256" key="5">
    <source>
        <dbReference type="ARBA" id="ARBA00022679"/>
    </source>
</evidence>
<dbReference type="Pfam" id="PF00224">
    <property type="entry name" value="PK"/>
    <property type="match status" value="1"/>
</dbReference>
<dbReference type="GO" id="GO:0016301">
    <property type="term" value="F:kinase activity"/>
    <property type="evidence" value="ECO:0007669"/>
    <property type="project" value="UniProtKB-KW"/>
</dbReference>
<evidence type="ECO:0000256" key="11">
    <source>
        <dbReference type="ARBA" id="ARBA00023152"/>
    </source>
</evidence>
<dbReference type="InterPro" id="IPR015806">
    <property type="entry name" value="Pyrv_Knase_insert_dom_sf"/>
</dbReference>
<dbReference type="Gene3D" id="2.40.33.10">
    <property type="entry name" value="PK beta-barrel domain-like"/>
    <property type="match status" value="1"/>
</dbReference>
<dbReference type="OrthoDB" id="9812123at2"/>
<keyword evidence="6" id="KW-0479">Metal-binding</keyword>
<comment type="catalytic activity">
    <reaction evidence="14">
        <text>pyruvate + ATP = phosphoenolpyruvate + ADP + H(+)</text>
        <dbReference type="Rhea" id="RHEA:18157"/>
        <dbReference type="ChEBI" id="CHEBI:15361"/>
        <dbReference type="ChEBI" id="CHEBI:15378"/>
        <dbReference type="ChEBI" id="CHEBI:30616"/>
        <dbReference type="ChEBI" id="CHEBI:58702"/>
        <dbReference type="ChEBI" id="CHEBI:456216"/>
        <dbReference type="EC" id="2.7.1.40"/>
    </reaction>
</comment>
<comment type="cofactor">
    <cofactor evidence="1">
        <name>K(+)</name>
        <dbReference type="ChEBI" id="CHEBI:29103"/>
    </cofactor>
</comment>
<comment type="pathway">
    <text evidence="2 14">Carbohydrate degradation; glycolysis; pyruvate from D-glyceraldehyde 3-phosphate: step 5/5.</text>
</comment>
<name>A0A2H3L0A2_9CHLR</name>
<evidence type="ECO:0000256" key="8">
    <source>
        <dbReference type="ARBA" id="ARBA00022777"/>
    </source>
</evidence>
<comment type="caution">
    <text evidence="17">The sequence shown here is derived from an EMBL/GenBank/DDBJ whole genome shotgun (WGS) entry which is preliminary data.</text>
</comment>
<keyword evidence="7" id="KW-0547">Nucleotide-binding</keyword>
<dbReference type="GO" id="GO:0005524">
    <property type="term" value="F:ATP binding"/>
    <property type="evidence" value="ECO:0007669"/>
    <property type="project" value="UniProtKB-KW"/>
</dbReference>
<evidence type="ECO:0000256" key="6">
    <source>
        <dbReference type="ARBA" id="ARBA00022723"/>
    </source>
</evidence>
<evidence type="ECO:0000256" key="1">
    <source>
        <dbReference type="ARBA" id="ARBA00001958"/>
    </source>
</evidence>
<sequence>MRRTKIVATLGPSSSTPERITGLIRAGMNVARLNFSHGTHEEHAAHIAMVRQAAAQTGKHIAILQDLQGPKIRTGKLEGGRPVELVAGQTFTLTTEPIEGNAARVTTTYELMPQDVRPRDRILLSDGLIELVVVDHSTTEVITRVVHGGRLKEKQGINLPNVRVSAPAATAKDLEDLQFGLAHGVDYVALSFVRHAADVVKIKEIIQQAGKTTPVIAKIERPEALDVLPAILSVADGVMVARGDLGVEMPPERVPLVQKQIIDAANRALIPVITATQMLESMITNPRPTRAEASDIANAILDGSDAVMLSGETAAGAYPIEAVQMMALIADSIEGSTAYHGSDLAIPRWAIAQTPSIPRAIADAACTIARGQPVRGIAVLTQTGSSARLVSHYRPHVPIIAICPGDEIARRTALYWGVTPLFIQAADRLDELEQRIQQELYERGMVQHGDLLILTGGHPIYRFGPTNFLKVLVLQ</sequence>
<keyword evidence="8 14" id="KW-0418">Kinase</keyword>
<keyword evidence="10 14" id="KW-0460">Magnesium</keyword>
<keyword evidence="5 14" id="KW-0808">Transferase</keyword>
<dbReference type="NCBIfam" id="NF004978">
    <property type="entry name" value="PRK06354.1"/>
    <property type="match status" value="1"/>
</dbReference>
<evidence type="ECO:0000313" key="18">
    <source>
        <dbReference type="Proteomes" id="UP000220922"/>
    </source>
</evidence>
<evidence type="ECO:0000256" key="3">
    <source>
        <dbReference type="ARBA" id="ARBA00008663"/>
    </source>
</evidence>
<dbReference type="GO" id="GO:0030955">
    <property type="term" value="F:potassium ion binding"/>
    <property type="evidence" value="ECO:0007669"/>
    <property type="project" value="UniProtKB-UniRule"/>
</dbReference>
<evidence type="ECO:0000256" key="10">
    <source>
        <dbReference type="ARBA" id="ARBA00022842"/>
    </source>
</evidence>
<evidence type="ECO:0000259" key="16">
    <source>
        <dbReference type="Pfam" id="PF02887"/>
    </source>
</evidence>
<evidence type="ECO:0000256" key="14">
    <source>
        <dbReference type="RuleBase" id="RU000504"/>
    </source>
</evidence>
<dbReference type="PANTHER" id="PTHR11817">
    <property type="entry name" value="PYRUVATE KINASE"/>
    <property type="match status" value="1"/>
</dbReference>
<proteinExistence type="inferred from homology"/>
<dbReference type="EC" id="2.7.1.40" evidence="4 13"/>
<evidence type="ECO:0000256" key="2">
    <source>
        <dbReference type="ARBA" id="ARBA00004997"/>
    </source>
</evidence>
<dbReference type="Gene3D" id="3.40.1380.20">
    <property type="entry name" value="Pyruvate kinase, C-terminal domain"/>
    <property type="match status" value="1"/>
</dbReference>
<dbReference type="GO" id="GO:0000287">
    <property type="term" value="F:magnesium ion binding"/>
    <property type="evidence" value="ECO:0007669"/>
    <property type="project" value="UniProtKB-UniRule"/>
</dbReference>
<evidence type="ECO:0000256" key="9">
    <source>
        <dbReference type="ARBA" id="ARBA00022840"/>
    </source>
</evidence>
<dbReference type="GO" id="GO:0004743">
    <property type="term" value="F:pyruvate kinase activity"/>
    <property type="evidence" value="ECO:0007669"/>
    <property type="project" value="UniProtKB-UniRule"/>
</dbReference>
<keyword evidence="11 14" id="KW-0324">Glycolysis</keyword>
<dbReference type="RefSeq" id="WP_097651509.1">
    <property type="nucleotide sequence ID" value="NZ_LYXE01000063.1"/>
</dbReference>
<dbReference type="InterPro" id="IPR015793">
    <property type="entry name" value="Pyrv_Knase_brl"/>
</dbReference>
<protein>
    <recommendedName>
        <fullName evidence="4 13">Pyruvate kinase</fullName>
        <ecNumber evidence="4 13">2.7.1.40</ecNumber>
    </recommendedName>
</protein>
<dbReference type="EMBL" id="LYXE01000063">
    <property type="protein sequence ID" value="PDV99745.1"/>
    <property type="molecule type" value="Genomic_DNA"/>
</dbReference>
<dbReference type="UniPathway" id="UPA00109">
    <property type="reaction ID" value="UER00188"/>
</dbReference>
<comment type="similarity">
    <text evidence="3 14">Belongs to the pyruvate kinase family.</text>
</comment>
<evidence type="ECO:0000256" key="13">
    <source>
        <dbReference type="NCBIfam" id="TIGR01064"/>
    </source>
</evidence>
<dbReference type="SUPFAM" id="SSF50800">
    <property type="entry name" value="PK beta-barrel domain-like"/>
    <property type="match status" value="1"/>
</dbReference>
<dbReference type="InterPro" id="IPR015795">
    <property type="entry name" value="Pyrv_Knase_C"/>
</dbReference>
<dbReference type="Proteomes" id="UP000220922">
    <property type="component" value="Unassembled WGS sequence"/>
</dbReference>
<dbReference type="NCBIfam" id="NF004491">
    <property type="entry name" value="PRK05826.1"/>
    <property type="match status" value="1"/>
</dbReference>
<evidence type="ECO:0000256" key="12">
    <source>
        <dbReference type="ARBA" id="ARBA00023317"/>
    </source>
</evidence>
<dbReference type="Pfam" id="PF02887">
    <property type="entry name" value="PK_C"/>
    <property type="match status" value="1"/>
</dbReference>
<organism evidence="17 18">
    <name type="scientific">Candidatus Chloroploca asiatica</name>
    <dbReference type="NCBI Taxonomy" id="1506545"/>
    <lineage>
        <taxon>Bacteria</taxon>
        <taxon>Bacillati</taxon>
        <taxon>Chloroflexota</taxon>
        <taxon>Chloroflexia</taxon>
        <taxon>Chloroflexales</taxon>
        <taxon>Chloroflexineae</taxon>
        <taxon>Oscillochloridaceae</taxon>
        <taxon>Candidatus Chloroploca</taxon>
    </lineage>
</organism>